<proteinExistence type="predicted"/>
<evidence type="ECO:0000313" key="2">
    <source>
        <dbReference type="EMBL" id="CAG7815628.1"/>
    </source>
</evidence>
<feature type="compositionally biased region" description="Low complexity" evidence="1">
    <location>
        <begin position="1"/>
        <end position="12"/>
    </location>
</feature>
<evidence type="ECO:0000313" key="3">
    <source>
        <dbReference type="Proteomes" id="UP000708208"/>
    </source>
</evidence>
<dbReference type="Proteomes" id="UP000708208">
    <property type="component" value="Unassembled WGS sequence"/>
</dbReference>
<dbReference type="EMBL" id="CAJVCH010349065">
    <property type="protein sequence ID" value="CAG7815628.1"/>
    <property type="molecule type" value="Genomic_DNA"/>
</dbReference>
<dbReference type="OrthoDB" id="9402762at2759"/>
<dbReference type="InterPro" id="IPR021861">
    <property type="entry name" value="THO_THOC1"/>
</dbReference>
<keyword evidence="3" id="KW-1185">Reference proteome</keyword>
<gene>
    <name evidence="2" type="ORF">AFUS01_LOCUS26295</name>
</gene>
<dbReference type="AlphaFoldDB" id="A0A8J2L4V9"/>
<organism evidence="2 3">
    <name type="scientific">Allacma fusca</name>
    <dbReference type="NCBI Taxonomy" id="39272"/>
    <lineage>
        <taxon>Eukaryota</taxon>
        <taxon>Metazoa</taxon>
        <taxon>Ecdysozoa</taxon>
        <taxon>Arthropoda</taxon>
        <taxon>Hexapoda</taxon>
        <taxon>Collembola</taxon>
        <taxon>Symphypleona</taxon>
        <taxon>Sminthuridae</taxon>
        <taxon>Allacma</taxon>
    </lineage>
</organism>
<feature type="region of interest" description="Disordered" evidence="1">
    <location>
        <begin position="1"/>
        <end position="58"/>
    </location>
</feature>
<comment type="caution">
    <text evidence="2">The sequence shown here is derived from an EMBL/GenBank/DDBJ whole genome shotgun (WGS) entry which is preliminary data.</text>
</comment>
<name>A0A8J2L4V9_9HEXA</name>
<feature type="non-terminal residue" evidence="2">
    <location>
        <position position="208"/>
    </location>
</feature>
<accession>A0A8J2L4V9</accession>
<dbReference type="Pfam" id="PF11957">
    <property type="entry name" value="efThoc1"/>
    <property type="match status" value="1"/>
</dbReference>
<sequence length="208" mass="23714">MPKRSSSSTLPSPKKKKSLDDSSASVNSDDSPRKGKNVKNKEDPVVRNPEPVEESVTLNETPKKVVTLERKESASQNLKKVFFDFFGEVTELALNTSYGDVMKKARELSNGLEEEEPVERKGLVDQFMRDYLLDQVLEHGSRSWHNFLELSIQLAREQVCNPSILFTLISDLVELSTLKECQRIFDFVEKHLEIWKEPLFLNSGKNAV</sequence>
<reference evidence="2" key="1">
    <citation type="submission" date="2021-06" db="EMBL/GenBank/DDBJ databases">
        <authorList>
            <person name="Hodson N. C."/>
            <person name="Mongue J. A."/>
            <person name="Jaron S. K."/>
        </authorList>
    </citation>
    <scope>NUCLEOTIDE SEQUENCE</scope>
</reference>
<evidence type="ECO:0000256" key="1">
    <source>
        <dbReference type="SAM" id="MobiDB-lite"/>
    </source>
</evidence>
<protein>
    <submittedName>
        <fullName evidence="2">Uncharacterized protein</fullName>
    </submittedName>
</protein>